<organism evidence="1 2">
    <name type="scientific">Natrarchaeobius halalkaliphilus</name>
    <dbReference type="NCBI Taxonomy" id="1679091"/>
    <lineage>
        <taxon>Archaea</taxon>
        <taxon>Methanobacteriati</taxon>
        <taxon>Methanobacteriota</taxon>
        <taxon>Stenosarchaea group</taxon>
        <taxon>Halobacteria</taxon>
        <taxon>Halobacteriales</taxon>
        <taxon>Natrialbaceae</taxon>
        <taxon>Natrarchaeobius</taxon>
    </lineage>
</organism>
<gene>
    <name evidence="1" type="ORF">EA462_10555</name>
</gene>
<comment type="caution">
    <text evidence="1">The sequence shown here is derived from an EMBL/GenBank/DDBJ whole genome shotgun (WGS) entry which is preliminary data.</text>
</comment>
<dbReference type="RefSeq" id="WP_124178524.1">
    <property type="nucleotide sequence ID" value="NZ_REFY01000004.1"/>
</dbReference>
<dbReference type="Proteomes" id="UP000273828">
    <property type="component" value="Unassembled WGS sequence"/>
</dbReference>
<dbReference type="EMBL" id="REFY01000004">
    <property type="protein sequence ID" value="RQG88833.1"/>
    <property type="molecule type" value="Genomic_DNA"/>
</dbReference>
<proteinExistence type="predicted"/>
<name>A0A3N6LJH0_9EURY</name>
<protein>
    <submittedName>
        <fullName evidence="1">Uncharacterized protein</fullName>
    </submittedName>
</protein>
<sequence length="202" mass="23198">MVLLEKPDRERGFNKERIIRVLLNHADGKLTKYRIAKLSGASEPWTRQYTDKLENQGLIQDTEVVEVEELYREWQRTRIKPSQLEVSLQQPMQLLEDTGLKYALTTYQAENLHQGFLFASTTDFYISPDQTNDWLNIIEEKGLLGGGNTRVRVLDEHVFYNGKTADDFSTVSIPQLILDLLDEGGPCREAAEKLIQNFHGEA</sequence>
<evidence type="ECO:0000313" key="1">
    <source>
        <dbReference type="EMBL" id="RQG88833.1"/>
    </source>
</evidence>
<reference evidence="1 2" key="1">
    <citation type="submission" date="2018-10" db="EMBL/GenBank/DDBJ databases">
        <title>Natrarchaeobius chitinivorans gen. nov., sp. nov., and Natrarchaeobius haloalkaliphilus sp. nov., alkaliphilic, chitin-utilizing haloarchaea from hypersaline alkaline lakes.</title>
        <authorList>
            <person name="Sorokin D.Y."/>
            <person name="Elcheninov A.G."/>
            <person name="Kostrikina N.A."/>
            <person name="Bale N.J."/>
            <person name="Sinninghe Damste J.S."/>
            <person name="Khijniak T.V."/>
            <person name="Kublanov I.V."/>
            <person name="Toshchakov S.V."/>
        </authorList>
    </citation>
    <scope>NUCLEOTIDE SEQUENCE [LARGE SCALE GENOMIC DNA]</scope>
    <source>
        <strain evidence="1 2">AArcht-Sl</strain>
    </source>
</reference>
<dbReference type="AlphaFoldDB" id="A0A3N6LJH0"/>
<evidence type="ECO:0000313" key="2">
    <source>
        <dbReference type="Proteomes" id="UP000273828"/>
    </source>
</evidence>
<accession>A0A3N6LJH0</accession>
<keyword evidence="2" id="KW-1185">Reference proteome</keyword>